<gene>
    <name evidence="2" type="ORF">SCF082_LOCUS48695</name>
</gene>
<comment type="caution">
    <text evidence="2">The sequence shown here is derived from an EMBL/GenBank/DDBJ whole genome shotgun (WGS) entry which is preliminary data.</text>
</comment>
<evidence type="ECO:0000256" key="1">
    <source>
        <dbReference type="SAM" id="SignalP"/>
    </source>
</evidence>
<dbReference type="EMBL" id="CAXAMM010042350">
    <property type="protein sequence ID" value="CAK9104333.1"/>
    <property type="molecule type" value="Genomic_DNA"/>
</dbReference>
<name>A0ABP0RXM6_9DINO</name>
<organism evidence="2 3">
    <name type="scientific">Durusdinium trenchii</name>
    <dbReference type="NCBI Taxonomy" id="1381693"/>
    <lineage>
        <taxon>Eukaryota</taxon>
        <taxon>Sar</taxon>
        <taxon>Alveolata</taxon>
        <taxon>Dinophyceae</taxon>
        <taxon>Suessiales</taxon>
        <taxon>Symbiodiniaceae</taxon>
        <taxon>Durusdinium</taxon>
    </lineage>
</organism>
<proteinExistence type="predicted"/>
<accession>A0ABP0RXM6</accession>
<feature type="signal peptide" evidence="1">
    <location>
        <begin position="1"/>
        <end position="19"/>
    </location>
</feature>
<sequence length="92" mass="10758">MTWIIQAAVLFALPATVMRYIVEFAIGPPSTIYRRETCRPFDIYDHLRKTQASEDLQMSPFLFWGHWSWGRQHEKGCERLRLWGSDLKVGGS</sequence>
<evidence type="ECO:0000313" key="2">
    <source>
        <dbReference type="EMBL" id="CAK9104333.1"/>
    </source>
</evidence>
<feature type="chain" id="PRO_5046335040" evidence="1">
    <location>
        <begin position="20"/>
        <end position="92"/>
    </location>
</feature>
<keyword evidence="1" id="KW-0732">Signal</keyword>
<dbReference type="Proteomes" id="UP001642464">
    <property type="component" value="Unassembled WGS sequence"/>
</dbReference>
<evidence type="ECO:0000313" key="3">
    <source>
        <dbReference type="Proteomes" id="UP001642464"/>
    </source>
</evidence>
<protein>
    <submittedName>
        <fullName evidence="2">Uncharacterized protein</fullName>
    </submittedName>
</protein>
<reference evidence="2 3" key="1">
    <citation type="submission" date="2024-02" db="EMBL/GenBank/DDBJ databases">
        <authorList>
            <person name="Chen Y."/>
            <person name="Shah S."/>
            <person name="Dougan E. K."/>
            <person name="Thang M."/>
            <person name="Chan C."/>
        </authorList>
    </citation>
    <scope>NUCLEOTIDE SEQUENCE [LARGE SCALE GENOMIC DNA]</scope>
</reference>
<keyword evidence="3" id="KW-1185">Reference proteome</keyword>